<organism evidence="2 3">
    <name type="scientific">Hyaloscypha hepaticicola</name>
    <dbReference type="NCBI Taxonomy" id="2082293"/>
    <lineage>
        <taxon>Eukaryota</taxon>
        <taxon>Fungi</taxon>
        <taxon>Dikarya</taxon>
        <taxon>Ascomycota</taxon>
        <taxon>Pezizomycotina</taxon>
        <taxon>Leotiomycetes</taxon>
        <taxon>Helotiales</taxon>
        <taxon>Hyaloscyphaceae</taxon>
        <taxon>Hyaloscypha</taxon>
    </lineage>
</organism>
<sequence length="303" mass="33422">MGFFKDIWRKSQLLVSVFLSPSDSSQYRMETHMKQTKQRRASDPGHPSPKMAVEPWQWSKTNPPIPSDILQLLRNVCSSPIYDIQSSTNQQSPDNSPPPASSRAGINDTPSHYRNPSLHDLEQLSAAIDLYRCYTSGKLSLHKAIAPQNSVPYLLGVHPVFPQSLNTSLPGEHAAGSYHSLLRTTLLHQPDSTITLRTVALGRIWFCLHPTSWVVVMGLRGELFALRSDVVAPKELLFTIVGEGDDAEIVRIPAAPLPVFEKTGAKAVYLGNIKILDPSDISTSDGYVLLSSITKWESSLVDA</sequence>
<evidence type="ECO:0000313" key="2">
    <source>
        <dbReference type="EMBL" id="PMD18850.1"/>
    </source>
</evidence>
<accession>A0A2J6PXT2</accession>
<feature type="region of interest" description="Disordered" evidence="1">
    <location>
        <begin position="27"/>
        <end position="59"/>
    </location>
</feature>
<gene>
    <name evidence="2" type="ORF">NA56DRAFT_751185</name>
</gene>
<name>A0A2J6PXT2_9HELO</name>
<reference evidence="2 3" key="1">
    <citation type="submission" date="2016-05" db="EMBL/GenBank/DDBJ databases">
        <title>A degradative enzymes factory behind the ericoid mycorrhizal symbiosis.</title>
        <authorList>
            <consortium name="DOE Joint Genome Institute"/>
            <person name="Martino E."/>
            <person name="Morin E."/>
            <person name="Grelet G."/>
            <person name="Kuo A."/>
            <person name="Kohler A."/>
            <person name="Daghino S."/>
            <person name="Barry K."/>
            <person name="Choi C."/>
            <person name="Cichocki N."/>
            <person name="Clum A."/>
            <person name="Copeland A."/>
            <person name="Hainaut M."/>
            <person name="Haridas S."/>
            <person name="Labutti K."/>
            <person name="Lindquist E."/>
            <person name="Lipzen A."/>
            <person name="Khouja H.-R."/>
            <person name="Murat C."/>
            <person name="Ohm R."/>
            <person name="Olson A."/>
            <person name="Spatafora J."/>
            <person name="Veneault-Fourrey C."/>
            <person name="Henrissat B."/>
            <person name="Grigoriev I."/>
            <person name="Martin F."/>
            <person name="Perotto S."/>
        </authorList>
    </citation>
    <scope>NUCLEOTIDE SEQUENCE [LARGE SCALE GENOMIC DNA]</scope>
    <source>
        <strain evidence="2 3">UAMH 7357</strain>
    </source>
</reference>
<protein>
    <submittedName>
        <fullName evidence="2">Uncharacterized protein</fullName>
    </submittedName>
</protein>
<dbReference type="AlphaFoldDB" id="A0A2J6PXT2"/>
<evidence type="ECO:0000313" key="3">
    <source>
        <dbReference type="Proteomes" id="UP000235672"/>
    </source>
</evidence>
<keyword evidence="3" id="KW-1185">Reference proteome</keyword>
<feature type="compositionally biased region" description="Polar residues" evidence="1">
    <location>
        <begin position="84"/>
        <end position="94"/>
    </location>
</feature>
<dbReference type="Proteomes" id="UP000235672">
    <property type="component" value="Unassembled WGS sequence"/>
</dbReference>
<feature type="region of interest" description="Disordered" evidence="1">
    <location>
        <begin position="84"/>
        <end position="116"/>
    </location>
</feature>
<dbReference type="EMBL" id="KZ613492">
    <property type="protein sequence ID" value="PMD18850.1"/>
    <property type="molecule type" value="Genomic_DNA"/>
</dbReference>
<proteinExistence type="predicted"/>
<evidence type="ECO:0000256" key="1">
    <source>
        <dbReference type="SAM" id="MobiDB-lite"/>
    </source>
</evidence>